<comment type="function">
    <text evidence="10">Part of the ABC transporter complex hrt involved in hemin import. Responsible for the translocation of the substrate across the membrane.</text>
</comment>
<comment type="subunit">
    <text evidence="3">The complex is composed of two ATP-binding proteins (HrtA), two transmembrane proteins (HrtB) and a solute-binding protein.</text>
</comment>
<evidence type="ECO:0000256" key="5">
    <source>
        <dbReference type="ARBA" id="ARBA00022448"/>
    </source>
</evidence>
<feature type="transmembrane region" description="Helical" evidence="11">
    <location>
        <begin position="236"/>
        <end position="258"/>
    </location>
</feature>
<keyword evidence="14" id="KW-1185">Reference proteome</keyword>
<keyword evidence="8 11" id="KW-1133">Transmembrane helix</keyword>
<dbReference type="KEGG" id="wdi:H9L19_07945"/>
<evidence type="ECO:0000256" key="3">
    <source>
        <dbReference type="ARBA" id="ARBA00011131"/>
    </source>
</evidence>
<dbReference type="GO" id="GO:0005886">
    <property type="term" value="C:plasma membrane"/>
    <property type="evidence" value="ECO:0007669"/>
    <property type="project" value="UniProtKB-SubCell"/>
</dbReference>
<evidence type="ECO:0000256" key="7">
    <source>
        <dbReference type="ARBA" id="ARBA00022692"/>
    </source>
</evidence>
<keyword evidence="5" id="KW-0813">Transport</keyword>
<evidence type="ECO:0000256" key="4">
    <source>
        <dbReference type="ARBA" id="ARBA00016962"/>
    </source>
</evidence>
<keyword evidence="6" id="KW-1003">Cell membrane</keyword>
<evidence type="ECO:0000256" key="1">
    <source>
        <dbReference type="ARBA" id="ARBA00004651"/>
    </source>
</evidence>
<keyword evidence="9 11" id="KW-0472">Membrane</keyword>
<name>A0A7G9T5A6_9LACO</name>
<accession>A0A7G9T5A6</accession>
<organism evidence="13 14">
    <name type="scientific">Weissella diestrammenae</name>
    <dbReference type="NCBI Taxonomy" id="1162633"/>
    <lineage>
        <taxon>Bacteria</taxon>
        <taxon>Bacillati</taxon>
        <taxon>Bacillota</taxon>
        <taxon>Bacilli</taxon>
        <taxon>Lactobacillales</taxon>
        <taxon>Lactobacillaceae</taxon>
        <taxon>Weissella</taxon>
    </lineage>
</organism>
<evidence type="ECO:0000259" key="12">
    <source>
        <dbReference type="Pfam" id="PF02687"/>
    </source>
</evidence>
<feature type="transmembrane region" description="Helical" evidence="11">
    <location>
        <begin position="279"/>
        <end position="309"/>
    </location>
</feature>
<evidence type="ECO:0000256" key="2">
    <source>
        <dbReference type="ARBA" id="ARBA00008697"/>
    </source>
</evidence>
<comment type="similarity">
    <text evidence="2">Belongs to the ABC-4 integral membrane protein family. HrtB subfamily.</text>
</comment>
<keyword evidence="7 11" id="KW-0812">Transmembrane</keyword>
<evidence type="ECO:0000313" key="13">
    <source>
        <dbReference type="EMBL" id="QNN75281.1"/>
    </source>
</evidence>
<evidence type="ECO:0000256" key="6">
    <source>
        <dbReference type="ARBA" id="ARBA00022475"/>
    </source>
</evidence>
<dbReference type="InterPro" id="IPR003838">
    <property type="entry name" value="ABC3_permease_C"/>
</dbReference>
<dbReference type="RefSeq" id="WP_187529115.1">
    <property type="nucleotide sequence ID" value="NZ_CP060724.1"/>
</dbReference>
<dbReference type="EMBL" id="CP060724">
    <property type="protein sequence ID" value="QNN75281.1"/>
    <property type="molecule type" value="Genomic_DNA"/>
</dbReference>
<feature type="domain" description="ABC3 transporter permease C-terminal" evidence="12">
    <location>
        <begin position="237"/>
        <end position="349"/>
    </location>
</feature>
<evidence type="ECO:0000256" key="8">
    <source>
        <dbReference type="ARBA" id="ARBA00022989"/>
    </source>
</evidence>
<proteinExistence type="inferred from homology"/>
<feature type="transmembrane region" description="Helical" evidence="11">
    <location>
        <begin position="321"/>
        <end position="341"/>
    </location>
</feature>
<dbReference type="Proteomes" id="UP000515800">
    <property type="component" value="Chromosome"/>
</dbReference>
<feature type="transmembrane region" description="Helical" evidence="11">
    <location>
        <begin position="15"/>
        <end position="39"/>
    </location>
</feature>
<dbReference type="PANTHER" id="PTHR43738">
    <property type="entry name" value="ABC TRANSPORTER, MEMBRANE PROTEIN"/>
    <property type="match status" value="1"/>
</dbReference>
<dbReference type="PANTHER" id="PTHR43738:SF1">
    <property type="entry name" value="HEMIN TRANSPORT SYSTEM PERMEASE PROTEIN HRTB-RELATED"/>
    <property type="match status" value="1"/>
</dbReference>
<reference evidence="13 14" key="1">
    <citation type="submission" date="2020-08" db="EMBL/GenBank/DDBJ databases">
        <title>Genome sequence of Weissella diestrammenae KACC 16890T.</title>
        <authorList>
            <person name="Hyun D.-W."/>
            <person name="Bae J.-W."/>
        </authorList>
    </citation>
    <scope>NUCLEOTIDE SEQUENCE [LARGE SCALE GENOMIC DNA]</scope>
    <source>
        <strain evidence="13 14">KACC 16890</strain>
    </source>
</reference>
<evidence type="ECO:0000256" key="9">
    <source>
        <dbReference type="ARBA" id="ARBA00023136"/>
    </source>
</evidence>
<comment type="subcellular location">
    <subcellularLocation>
        <location evidence="1">Cell membrane</location>
        <topology evidence="1">Multi-pass membrane protein</topology>
    </subcellularLocation>
</comment>
<evidence type="ECO:0000313" key="14">
    <source>
        <dbReference type="Proteomes" id="UP000515800"/>
    </source>
</evidence>
<evidence type="ECO:0000256" key="11">
    <source>
        <dbReference type="SAM" id="Phobius"/>
    </source>
</evidence>
<dbReference type="Pfam" id="PF02687">
    <property type="entry name" value="FtsX"/>
    <property type="match status" value="1"/>
</dbReference>
<evidence type="ECO:0000256" key="10">
    <source>
        <dbReference type="ARBA" id="ARBA00024973"/>
    </source>
</evidence>
<dbReference type="AlphaFoldDB" id="A0A7G9T5A6"/>
<sequence length="355" mass="39226">MFLSIREIRHNKFRYGLVITVIMLISYLIFILSALALGLANQNTAAVDAWQTNSVVISQDANVNLNQSLLNQKQVAHYQESDNENVALVATAPAVATIDSKRLSVNYIGLNFSEFIFRNLTLEFGKWPSKSNEVIVSDKLKNNGVKLHHQMHIGQSHQIYEVVGFVKNAEYNIAPIIYGKLENWHLIKGVSQQFVGSGIISKKVLSVNEKPQNTAIISKQTLINKMPGYVAQTTTFIFMIGFLVVISLIVVTIFLYILTMQKKQNFAVLRVQGIPVRYLISNTLFETLFIMIVSICIAGGLAALTGLFLPQSVPMYFDTPLLTGIGLAIIITGTMGALIPIRIISKIEPISAIGG</sequence>
<gene>
    <name evidence="13" type="ORF">H9L19_07945</name>
</gene>
<dbReference type="InterPro" id="IPR051125">
    <property type="entry name" value="ABC-4/HrtB_transporter"/>
</dbReference>
<protein>
    <recommendedName>
        <fullName evidence="4">Putative hemin transport system permease protein HrtB</fullName>
    </recommendedName>
</protein>